<reference evidence="3" key="1">
    <citation type="journal article" date="2019" name="Int. J. Syst. Evol. Microbiol.">
        <title>The Global Catalogue of Microorganisms (GCM) 10K type strain sequencing project: providing services to taxonomists for standard genome sequencing and annotation.</title>
        <authorList>
            <consortium name="The Broad Institute Genomics Platform"/>
            <consortium name="The Broad Institute Genome Sequencing Center for Infectious Disease"/>
            <person name="Wu L."/>
            <person name="Ma J."/>
        </authorList>
    </citation>
    <scope>NUCLEOTIDE SEQUENCE [LARGE SCALE GENOMIC DNA]</scope>
    <source>
        <strain evidence="3">CCUG 60742</strain>
    </source>
</reference>
<feature type="transmembrane region" description="Helical" evidence="1">
    <location>
        <begin position="49"/>
        <end position="68"/>
    </location>
</feature>
<dbReference type="EMBL" id="JBHTIA010000008">
    <property type="protein sequence ID" value="MFD0765541.1"/>
    <property type="molecule type" value="Genomic_DNA"/>
</dbReference>
<feature type="transmembrane region" description="Helical" evidence="1">
    <location>
        <begin position="21"/>
        <end position="37"/>
    </location>
</feature>
<keyword evidence="3" id="KW-1185">Reference proteome</keyword>
<keyword evidence="1" id="KW-0472">Membrane</keyword>
<gene>
    <name evidence="2" type="ORF">ACFQZI_11820</name>
</gene>
<feature type="transmembrane region" description="Helical" evidence="1">
    <location>
        <begin position="80"/>
        <end position="102"/>
    </location>
</feature>
<accession>A0ABW2ZHA7</accession>
<evidence type="ECO:0000313" key="3">
    <source>
        <dbReference type="Proteomes" id="UP001597073"/>
    </source>
</evidence>
<dbReference type="RefSeq" id="WP_377142763.1">
    <property type="nucleotide sequence ID" value="NZ_JBHTIA010000008.1"/>
</dbReference>
<proteinExistence type="predicted"/>
<sequence>MDKNTESHPSARLVSISKPAFWVYWIVCLVLYVVNYLSTGKSPDKFRTAGPSAAILVCVFIALILNIIENSILNTKIKRGLGVFNNVFMGASVVAIIALIILN</sequence>
<protein>
    <submittedName>
        <fullName evidence="2">Uncharacterized protein</fullName>
    </submittedName>
</protein>
<keyword evidence="1" id="KW-1133">Transmembrane helix</keyword>
<name>A0ABW2ZHA7_9SPHI</name>
<dbReference type="Proteomes" id="UP001597073">
    <property type="component" value="Unassembled WGS sequence"/>
</dbReference>
<evidence type="ECO:0000313" key="2">
    <source>
        <dbReference type="EMBL" id="MFD0765541.1"/>
    </source>
</evidence>
<evidence type="ECO:0000256" key="1">
    <source>
        <dbReference type="SAM" id="Phobius"/>
    </source>
</evidence>
<organism evidence="2 3">
    <name type="scientific">Mucilaginibacter lutimaris</name>
    <dbReference type="NCBI Taxonomy" id="931629"/>
    <lineage>
        <taxon>Bacteria</taxon>
        <taxon>Pseudomonadati</taxon>
        <taxon>Bacteroidota</taxon>
        <taxon>Sphingobacteriia</taxon>
        <taxon>Sphingobacteriales</taxon>
        <taxon>Sphingobacteriaceae</taxon>
        <taxon>Mucilaginibacter</taxon>
    </lineage>
</organism>
<keyword evidence="1" id="KW-0812">Transmembrane</keyword>
<comment type="caution">
    <text evidence="2">The sequence shown here is derived from an EMBL/GenBank/DDBJ whole genome shotgun (WGS) entry which is preliminary data.</text>
</comment>